<dbReference type="GO" id="GO:0019432">
    <property type="term" value="P:triglyceride biosynthetic process"/>
    <property type="evidence" value="ECO:0007669"/>
    <property type="project" value="EnsemblPlants"/>
</dbReference>
<dbReference type="CDD" id="cd02980">
    <property type="entry name" value="TRX_Fd_family"/>
    <property type="match status" value="1"/>
</dbReference>
<reference evidence="3" key="1">
    <citation type="submission" date="2025-08" db="UniProtKB">
        <authorList>
            <consortium name="RefSeq"/>
        </authorList>
    </citation>
    <scope>IDENTIFICATION</scope>
</reference>
<dbReference type="InterPro" id="IPR036249">
    <property type="entry name" value="Thioredoxin-like_sf"/>
</dbReference>
<name>A0AB40C8U2_DIOCR</name>
<proteinExistence type="predicted"/>
<dbReference type="RefSeq" id="XP_039136238.1">
    <property type="nucleotide sequence ID" value="XM_039280304.1"/>
</dbReference>
<organism evidence="2 3">
    <name type="scientific">Dioscorea cayennensis subsp. rotundata</name>
    <name type="common">White Guinea yam</name>
    <name type="synonym">Dioscorea rotundata</name>
    <dbReference type="NCBI Taxonomy" id="55577"/>
    <lineage>
        <taxon>Eukaryota</taxon>
        <taxon>Viridiplantae</taxon>
        <taxon>Streptophyta</taxon>
        <taxon>Embryophyta</taxon>
        <taxon>Tracheophyta</taxon>
        <taxon>Spermatophyta</taxon>
        <taxon>Magnoliopsida</taxon>
        <taxon>Liliopsida</taxon>
        <taxon>Dioscoreales</taxon>
        <taxon>Dioscoreaceae</taxon>
        <taxon>Dioscorea</taxon>
    </lineage>
</organism>
<dbReference type="AlphaFoldDB" id="A0AB40C8U2"/>
<dbReference type="GO" id="GO:0005829">
    <property type="term" value="C:cytosol"/>
    <property type="evidence" value="ECO:0007669"/>
    <property type="project" value="EnsemblPlants"/>
</dbReference>
<evidence type="ECO:0000313" key="3">
    <source>
        <dbReference type="RefSeq" id="XP_039136238.1"/>
    </source>
</evidence>
<dbReference type="Gene3D" id="3.40.30.10">
    <property type="entry name" value="Glutaredoxin"/>
    <property type="match status" value="1"/>
</dbReference>
<keyword evidence="1" id="KW-0175">Coiled coil</keyword>
<keyword evidence="2" id="KW-1185">Reference proteome</keyword>
<accession>A0AB40C8U2</accession>
<gene>
    <name evidence="3" type="primary">LOC120273628</name>
</gene>
<protein>
    <submittedName>
        <fullName evidence="3">Diacylglycerol O-acyltransferase 3-like</fullName>
    </submittedName>
</protein>
<dbReference type="GO" id="GO:0004144">
    <property type="term" value="F:diacylglycerol O-acyltransferase activity"/>
    <property type="evidence" value="ECO:0007669"/>
    <property type="project" value="EnsemblPlants"/>
</dbReference>
<dbReference type="GeneID" id="120273628"/>
<sequence>MEASGAVLRQSTVVTGEGWLSGRRGMVRKGIVSVPGRRFVDDGHLRYYVSCGGKKKDEKKKRAKLVKGLEKDLSALYSIGFGVEHEHGLTGEIQNKMFSEAAEVLLKQLKQLRVEDEEMKRKRKEEKAVKKAAKKMMMMKEKEDDDSESSCSSGSDCCSATMELKNLETLMPRNESNNSISNLVIEEKQAGLMNKIEVCMGGKCKRSGAMQLLEEIDKKVGVEGAVVGCKCMGKCRDGPNVRVLKKDGGEEEILKQGRNPLYLGVGLEDVGAIVSNFFVEKKDLALSSA</sequence>
<evidence type="ECO:0000256" key="1">
    <source>
        <dbReference type="SAM" id="Coils"/>
    </source>
</evidence>
<evidence type="ECO:0000313" key="2">
    <source>
        <dbReference type="Proteomes" id="UP001515500"/>
    </source>
</evidence>
<dbReference type="SUPFAM" id="SSF52833">
    <property type="entry name" value="Thioredoxin-like"/>
    <property type="match status" value="1"/>
</dbReference>
<feature type="coiled-coil region" evidence="1">
    <location>
        <begin position="102"/>
        <end position="142"/>
    </location>
</feature>
<dbReference type="Proteomes" id="UP001515500">
    <property type="component" value="Chromosome 12"/>
</dbReference>